<gene>
    <name evidence="5" type="ORF">SLINC_6768</name>
</gene>
<dbReference type="PROSITE" id="PS52004">
    <property type="entry name" value="KS3_2"/>
    <property type="match status" value="1"/>
</dbReference>
<dbReference type="RefSeq" id="WP_067442348.1">
    <property type="nucleotide sequence ID" value="NZ_CP016438.1"/>
</dbReference>
<evidence type="ECO:0000256" key="1">
    <source>
        <dbReference type="ARBA" id="ARBA00008467"/>
    </source>
</evidence>
<dbReference type="InterPro" id="IPR014030">
    <property type="entry name" value="Ketoacyl_synth_N"/>
</dbReference>
<dbReference type="InterPro" id="IPR020841">
    <property type="entry name" value="PKS_Beta-ketoAc_synthase_dom"/>
</dbReference>
<dbReference type="OrthoDB" id="2523650at2"/>
<dbReference type="PANTHER" id="PTHR11712:SF336">
    <property type="entry name" value="3-OXOACYL-[ACYL-CARRIER-PROTEIN] SYNTHASE, MITOCHONDRIAL"/>
    <property type="match status" value="1"/>
</dbReference>
<accession>A0A1B1MKR9</accession>
<name>A0A1B1MKR9_STRLN</name>
<dbReference type="SUPFAM" id="SSF53901">
    <property type="entry name" value="Thiolase-like"/>
    <property type="match status" value="2"/>
</dbReference>
<comment type="similarity">
    <text evidence="1 3">Belongs to the thiolase-like superfamily. Beta-ketoacyl-ACP synthases family.</text>
</comment>
<dbReference type="Gene3D" id="3.40.47.10">
    <property type="match status" value="1"/>
</dbReference>
<protein>
    <submittedName>
        <fullName evidence="5">Beta-ketoacyl synthase</fullName>
    </submittedName>
</protein>
<proteinExistence type="inferred from homology"/>
<feature type="domain" description="Ketosynthase family 3 (KS3)" evidence="4">
    <location>
        <begin position="2"/>
        <end position="374"/>
    </location>
</feature>
<organism evidence="5 6">
    <name type="scientific">Streptomyces lincolnensis</name>
    <dbReference type="NCBI Taxonomy" id="1915"/>
    <lineage>
        <taxon>Bacteria</taxon>
        <taxon>Bacillati</taxon>
        <taxon>Actinomycetota</taxon>
        <taxon>Actinomycetes</taxon>
        <taxon>Kitasatosporales</taxon>
        <taxon>Streptomycetaceae</taxon>
        <taxon>Streptomyces</taxon>
    </lineage>
</organism>
<evidence type="ECO:0000313" key="6">
    <source>
        <dbReference type="Proteomes" id="UP000092598"/>
    </source>
</evidence>
<dbReference type="GO" id="GO:0004315">
    <property type="term" value="F:3-oxoacyl-[acyl-carrier-protein] synthase activity"/>
    <property type="evidence" value="ECO:0007669"/>
    <property type="project" value="TreeGrafter"/>
</dbReference>
<dbReference type="SMART" id="SM00825">
    <property type="entry name" value="PKS_KS"/>
    <property type="match status" value="1"/>
</dbReference>
<keyword evidence="6" id="KW-1185">Reference proteome</keyword>
<dbReference type="Proteomes" id="UP000092598">
    <property type="component" value="Chromosome"/>
</dbReference>
<dbReference type="InterPro" id="IPR016039">
    <property type="entry name" value="Thiolase-like"/>
</dbReference>
<dbReference type="PATRIC" id="fig|1915.4.peg.7470"/>
<dbReference type="KEGG" id="sls:SLINC_6768"/>
<evidence type="ECO:0000313" key="5">
    <source>
        <dbReference type="EMBL" id="ANS68992.1"/>
    </source>
</evidence>
<dbReference type="Pfam" id="PF02801">
    <property type="entry name" value="Ketoacyl-synt_C"/>
    <property type="match status" value="1"/>
</dbReference>
<dbReference type="InterPro" id="IPR000794">
    <property type="entry name" value="Beta-ketoacyl_synthase"/>
</dbReference>
<dbReference type="PANTHER" id="PTHR11712">
    <property type="entry name" value="POLYKETIDE SYNTHASE-RELATED"/>
    <property type="match status" value="1"/>
</dbReference>
<sequence>MTTEVYVSGFGVFSAFGLGPTALFDGAFSGSPAFRPVTRFDVSRCRTDRAATYQESEVDFPDAGPGVGTVDVASACGRQALDMAGWRDPAQLPLILATKLRAPSVEPEPPAETTERVADRLGLGKPRRTFVNACCAATNAIIHGAQLVRAGVTSAVLAGGAFLVDRQAFSLFDAAQALAADGQVRPFDQDRQGVLLGDGGAMLLLESGDSIRARGAQPLARLAGWAMTDDAFHVAKPHAQGAGVAAAVTQALHRSGIGPGQLTYVNAHGTGTPLNDASEAAGLHAALGPHTEKVYVSGTKSTTGHALEASGALESVITLLAIRSSVLPPTAALSRPDTHHPLRHVSAPEPVEVPYALSLNSSVGGVNAAILLAAT</sequence>
<dbReference type="InterPro" id="IPR014031">
    <property type="entry name" value="Ketoacyl_synth_C"/>
</dbReference>
<dbReference type="AlphaFoldDB" id="A0A1B1MKR9"/>
<dbReference type="STRING" id="1915.SLINC_6768"/>
<dbReference type="EMBL" id="CP016438">
    <property type="protein sequence ID" value="ANS68992.1"/>
    <property type="molecule type" value="Genomic_DNA"/>
</dbReference>
<evidence type="ECO:0000256" key="3">
    <source>
        <dbReference type="RuleBase" id="RU003694"/>
    </source>
</evidence>
<evidence type="ECO:0000259" key="4">
    <source>
        <dbReference type="PROSITE" id="PS52004"/>
    </source>
</evidence>
<dbReference type="GO" id="GO:0005829">
    <property type="term" value="C:cytosol"/>
    <property type="evidence" value="ECO:0007669"/>
    <property type="project" value="TreeGrafter"/>
</dbReference>
<reference evidence="5 6" key="1">
    <citation type="submission" date="2016-07" db="EMBL/GenBank/DDBJ databases">
        <title>Enhancement of antibiotic productionsby engineered nitrateutilization in actinobacteria.</title>
        <authorList>
            <person name="Meng S.C."/>
        </authorList>
    </citation>
    <scope>NUCLEOTIDE SEQUENCE [LARGE SCALE GENOMIC DNA]</scope>
    <source>
        <strain evidence="5 6">NRRL 2936</strain>
    </source>
</reference>
<dbReference type="Pfam" id="PF00109">
    <property type="entry name" value="ketoacyl-synt"/>
    <property type="match status" value="1"/>
</dbReference>
<evidence type="ECO:0000256" key="2">
    <source>
        <dbReference type="ARBA" id="ARBA00022679"/>
    </source>
</evidence>
<keyword evidence="2 3" id="KW-0808">Transferase</keyword>
<dbReference type="GO" id="GO:0006633">
    <property type="term" value="P:fatty acid biosynthetic process"/>
    <property type="evidence" value="ECO:0007669"/>
    <property type="project" value="TreeGrafter"/>
</dbReference>